<keyword evidence="9" id="KW-0472">Membrane</keyword>
<feature type="compositionally biased region" description="Polar residues" evidence="8">
    <location>
        <begin position="40"/>
        <end position="59"/>
    </location>
</feature>
<feature type="compositionally biased region" description="Acidic residues" evidence="8">
    <location>
        <begin position="62"/>
        <end position="72"/>
    </location>
</feature>
<feature type="region of interest" description="Disordered" evidence="8">
    <location>
        <begin position="354"/>
        <end position="524"/>
    </location>
</feature>
<evidence type="ECO:0000256" key="5">
    <source>
        <dbReference type="ARBA" id="ARBA00022829"/>
    </source>
</evidence>
<evidence type="ECO:0000256" key="9">
    <source>
        <dbReference type="SAM" id="Phobius"/>
    </source>
</evidence>
<feature type="transmembrane region" description="Helical" evidence="9">
    <location>
        <begin position="1128"/>
        <end position="1146"/>
    </location>
</feature>
<protein>
    <submittedName>
        <fullName evidence="10">Uncharacterized protein</fullName>
    </submittedName>
</protein>
<feature type="compositionally biased region" description="Polar residues" evidence="8">
    <location>
        <begin position="509"/>
        <end position="524"/>
    </location>
</feature>
<dbReference type="AlphaFoldDB" id="A0A8H7Z862"/>
<dbReference type="GO" id="GO:0007064">
    <property type="term" value="P:mitotic sister chromatid cohesion"/>
    <property type="evidence" value="ECO:0007669"/>
    <property type="project" value="InterPro"/>
</dbReference>
<sequence>MARKKKTSVDKPPLPQRHNNALATDIDDMYSLVSGGMNRSEPQSESNSTLKLLSQLQQESRVEEEEEEEEEGSFYTGYNPYKEIERRGPSYYDGEQSSRYWEYDRYKDEIPPLVKEHRQDGEDIMQALSALAKSNNMQAPLDHHGSIMQAIEGPGQQQQQLALPAPTESHLSNGNLNTRSTEPNRINDTSPGVNLAQNIESVLANLSNLGAINNTGLQAAATTIETTGNGSAGESSDVQMVSSSNSASKDPVLKLLENKDGKLVEASFSMNRDEPLRISKVVELEKTAGSFTQADGHQKYPEDGALSCLSNLASHSSSLQSNHTHNGVSLETQTSAPNGDTQHENYVREWAGSGAVNKPANKPASSIDPEFTKPVDHFTPQHKATNSNGADISPSKASQYGESKSSKAPAQGYSRFGRQDLSRGESWIPNKSSVATAKADSYTTNYSQRPHSSHTQDNNGTDTYRPRTWVREGFEPPSKKHKFEPANTKYDSYRPSYSGERKHSGSYGSGSQKPQHYSNKFSNSAASGREADFKVFGKPKFEMIPYTKEQVEKFLNESLSHPNLKIAYFVQKSQELVHNAHESLVVDKSLQSVLNYHKFIKAAIKCLLILVKKYTKELNPHLLVSIYYKIARLYLDETESFDLAEAYATRAQTICRDHSLVEFQFFCDLLVIEIYEKIDITMVVGFAQRRVAYYEEGGFHLLATCLQLARMKYLLISDVTFALVNLQRFVKDPKLHPTVKEIALVYLAGLHNFRGDHAAAVELLRGYEVKAAQQPFEAYVLMTKLLANVSLNNTPESKFVIKELMRILNEGEKSNWEQWQINGDIKFHIKGELNIEFDFVVSWLPVVDFKTMLYFLSGIAYLHAIGDRSKVCFEKAYSSIGHAQDDLKLNRNLAKYFTANEVQQRHLKLQYIRYLVQFYQQWQLFVNDDMKMVFLNDFMTANNKFFTRDEYTMFKPMYPYINYMFALYYHSRGDIQAAKFYYLKVRNMTSSLLENDAGASLQQMNNGLGGDTVRPHGNFSELNVYSTFHLIILLDYEVNEIMSKEDTTESQLAVEKFTAIRNTLFDEFSTVNKQPPKHADSFQYNFVIYDKLLCMTLEIIMTLLRDIPPDLEIKDLRSMLVKIGDKTTFYFISFILTYFLVIKTSGTNDKMRFVTKCLDVLPKSRCEMVQGPSGNKEQVSISESADSCRVLLLRELMEINKNIGFHKHVDMEKSQLERLYKLLASRYGTLEENVTYDPTFKILSKVKSENEDVEMKNA</sequence>
<feature type="compositionally biased region" description="Polar residues" evidence="8">
    <location>
        <begin position="382"/>
        <end position="408"/>
    </location>
</feature>
<keyword evidence="3" id="KW-0132">Cell division</keyword>
<comment type="caution">
    <text evidence="10">The sequence shown here is derived from an EMBL/GenBank/DDBJ whole genome shotgun (WGS) entry which is preliminary data.</text>
</comment>
<keyword evidence="5" id="KW-0159">Chromosome partition</keyword>
<feature type="compositionally biased region" description="Low complexity" evidence="8">
    <location>
        <begin position="316"/>
        <end position="326"/>
    </location>
</feature>
<dbReference type="EMBL" id="JAEOAQ010000007">
    <property type="protein sequence ID" value="KAG5417073.1"/>
    <property type="molecule type" value="Genomic_DNA"/>
</dbReference>
<evidence type="ECO:0000256" key="7">
    <source>
        <dbReference type="ARBA" id="ARBA00023306"/>
    </source>
</evidence>
<evidence type="ECO:0000256" key="8">
    <source>
        <dbReference type="SAM" id="MobiDB-lite"/>
    </source>
</evidence>
<name>A0A8H7Z862_9ASCO</name>
<keyword evidence="6" id="KW-0539">Nucleus</keyword>
<dbReference type="GeneID" id="93653335"/>
<keyword evidence="9" id="KW-1133">Transmembrane helix</keyword>
<keyword evidence="4" id="KW-0498">Mitosis</keyword>
<evidence type="ECO:0000256" key="3">
    <source>
        <dbReference type="ARBA" id="ARBA00022618"/>
    </source>
</evidence>
<evidence type="ECO:0000313" key="10">
    <source>
        <dbReference type="EMBL" id="KAG5417073.1"/>
    </source>
</evidence>
<dbReference type="Pfam" id="PF10345">
    <property type="entry name" value="Cohesin_load"/>
    <property type="match status" value="1"/>
</dbReference>
<evidence type="ECO:0000256" key="1">
    <source>
        <dbReference type="ARBA" id="ARBA00004123"/>
    </source>
</evidence>
<keyword evidence="11" id="KW-1185">Reference proteome</keyword>
<dbReference type="GO" id="GO:0051301">
    <property type="term" value="P:cell division"/>
    <property type="evidence" value="ECO:0007669"/>
    <property type="project" value="UniProtKB-KW"/>
</dbReference>
<dbReference type="InterPro" id="IPR019440">
    <property type="entry name" value="MAU2"/>
</dbReference>
<feature type="region of interest" description="Disordered" evidence="8">
    <location>
        <begin position="227"/>
        <end position="249"/>
    </location>
</feature>
<dbReference type="Proteomes" id="UP000669133">
    <property type="component" value="Unassembled WGS sequence"/>
</dbReference>
<keyword evidence="7" id="KW-0131">Cell cycle</keyword>
<keyword evidence="9" id="KW-0812">Transmembrane</keyword>
<feature type="compositionally biased region" description="Polar residues" evidence="8">
    <location>
        <begin position="327"/>
        <end position="340"/>
    </location>
</feature>
<feature type="region of interest" description="Disordered" evidence="8">
    <location>
        <begin position="316"/>
        <end position="342"/>
    </location>
</feature>
<comment type="subcellular location">
    <subcellularLocation>
        <location evidence="1">Nucleus</location>
    </subcellularLocation>
</comment>
<evidence type="ECO:0000256" key="2">
    <source>
        <dbReference type="ARBA" id="ARBA00008585"/>
    </source>
</evidence>
<evidence type="ECO:0000256" key="6">
    <source>
        <dbReference type="ARBA" id="ARBA00023242"/>
    </source>
</evidence>
<comment type="similarity">
    <text evidence="2">Belongs to the SCC4/mau-2 family.</text>
</comment>
<evidence type="ECO:0000256" key="4">
    <source>
        <dbReference type="ARBA" id="ARBA00022776"/>
    </source>
</evidence>
<feature type="region of interest" description="Disordered" evidence="8">
    <location>
        <begin position="1"/>
        <end position="90"/>
    </location>
</feature>
<accession>A0A8H7Z862</accession>
<reference evidence="10 11" key="1">
    <citation type="submission" date="2020-12" db="EMBL/GenBank/DDBJ databases">
        <title>Effect of drift, selection, and recombination on the evolution of hybrid genomes in Candida yeast pathogens.</title>
        <authorList>
            <person name="Mixao V."/>
            <person name="Ksiezopolska E."/>
            <person name="Saus E."/>
            <person name="Boekhout T."/>
            <person name="Gacser A."/>
            <person name="Gabaldon T."/>
        </authorList>
    </citation>
    <scope>NUCLEOTIDE SEQUENCE [LARGE SCALE GENOMIC DNA]</scope>
    <source>
        <strain evidence="10 11">BP57</strain>
    </source>
</reference>
<organism evidence="10 11">
    <name type="scientific">Candida metapsilosis</name>
    <dbReference type="NCBI Taxonomy" id="273372"/>
    <lineage>
        <taxon>Eukaryota</taxon>
        <taxon>Fungi</taxon>
        <taxon>Dikarya</taxon>
        <taxon>Ascomycota</taxon>
        <taxon>Saccharomycotina</taxon>
        <taxon>Pichiomycetes</taxon>
        <taxon>Debaryomycetaceae</taxon>
        <taxon>Candida/Lodderomyces clade</taxon>
        <taxon>Candida</taxon>
    </lineage>
</organism>
<gene>
    <name evidence="10" type="ORF">I9W82_004706</name>
</gene>
<evidence type="ECO:0000313" key="11">
    <source>
        <dbReference type="Proteomes" id="UP000669133"/>
    </source>
</evidence>
<dbReference type="GO" id="GO:0007059">
    <property type="term" value="P:chromosome segregation"/>
    <property type="evidence" value="ECO:0007669"/>
    <property type="project" value="UniProtKB-KW"/>
</dbReference>
<dbReference type="OrthoDB" id="5565328at2759"/>
<proteinExistence type="inferred from homology"/>
<feature type="compositionally biased region" description="Basic and acidic residues" evidence="8">
    <location>
        <begin position="469"/>
        <end position="478"/>
    </location>
</feature>
<feature type="compositionally biased region" description="Polar residues" evidence="8">
    <location>
        <begin position="429"/>
        <end position="462"/>
    </location>
</feature>
<dbReference type="RefSeq" id="XP_067546189.1">
    <property type="nucleotide sequence ID" value="XM_067693805.1"/>
</dbReference>
<feature type="compositionally biased region" description="Low complexity" evidence="8">
    <location>
        <begin position="235"/>
        <end position="248"/>
    </location>
</feature>
<dbReference type="GO" id="GO:0005634">
    <property type="term" value="C:nucleus"/>
    <property type="evidence" value="ECO:0007669"/>
    <property type="project" value="UniProtKB-SubCell"/>
</dbReference>